<dbReference type="SUPFAM" id="SSF53850">
    <property type="entry name" value="Periplasmic binding protein-like II"/>
    <property type="match status" value="1"/>
</dbReference>
<evidence type="ECO:0000256" key="4">
    <source>
        <dbReference type="ARBA" id="ARBA00022764"/>
    </source>
</evidence>
<proteinExistence type="predicted"/>
<dbReference type="GO" id="GO:0015846">
    <property type="term" value="P:polyamine transport"/>
    <property type="evidence" value="ECO:0007669"/>
    <property type="project" value="InterPro"/>
</dbReference>
<evidence type="ECO:0000256" key="1">
    <source>
        <dbReference type="ARBA" id="ARBA00004418"/>
    </source>
</evidence>
<dbReference type="AlphaFoldDB" id="A0A1M7YAW8"/>
<sequence length="347" mass="39098">MGKISNIITSGLLAVACTALPAFAAEKVYVYNWTEYLPESVLQQFTKETGIEVVYSTYDSNETMYAKLKLIQKDGYDVVFPSTYFVSRMGKEGMLQPLDRAQLPNMKDLDPNLLDKNYDKGNVYSIPYMWGSTGIGVNSEMIPVASITGWQDLWKPEYKGKLLLQDDVREVFHMALKIKGYSSNSTDPKEIEDAYLLLKELMPNVLLFNSDSPRLPYLAGEVSLGMIWNGEAYMAEQENPAIRYVYPKEGANLWVDSYVIPKSARNIKNAHAFINFMMKADVAKTCVEENGYATPVLTALPLLDEAVRTNKTVFPDKEQIAAGEFQTDVGEALAIYQQYWEKLRAGN</sequence>
<feature type="binding site" evidence="5">
    <location>
        <position position="326"/>
    </location>
    <ligand>
        <name>spermidine</name>
        <dbReference type="ChEBI" id="CHEBI:57834"/>
    </ligand>
</feature>
<dbReference type="Gene3D" id="3.40.190.10">
    <property type="entry name" value="Periplasmic binding protein-like II"/>
    <property type="match status" value="2"/>
</dbReference>
<evidence type="ECO:0000313" key="7">
    <source>
        <dbReference type="EMBL" id="SHO49753.1"/>
    </source>
</evidence>
<dbReference type="GO" id="GO:0019808">
    <property type="term" value="F:polyamine binding"/>
    <property type="evidence" value="ECO:0007669"/>
    <property type="project" value="InterPro"/>
</dbReference>
<dbReference type="PIRSF" id="PIRSF019574">
    <property type="entry name" value="Periplasmic_polyamine_BP"/>
    <property type="match status" value="1"/>
</dbReference>
<gene>
    <name evidence="7" type="ORF">SAMN02745220_03070</name>
</gene>
<dbReference type="PANTHER" id="PTHR30222:SF17">
    <property type="entry name" value="SPERMIDINE_PUTRESCINE-BINDING PERIPLASMIC PROTEIN"/>
    <property type="match status" value="1"/>
</dbReference>
<dbReference type="PRINTS" id="PR00909">
    <property type="entry name" value="SPERMDNBNDNG"/>
</dbReference>
<dbReference type="PROSITE" id="PS51257">
    <property type="entry name" value="PROKAR_LIPOPROTEIN"/>
    <property type="match status" value="1"/>
</dbReference>
<feature type="chain" id="PRO_5011958091" evidence="6">
    <location>
        <begin position="25"/>
        <end position="347"/>
    </location>
</feature>
<reference evidence="7 8" key="1">
    <citation type="submission" date="2016-12" db="EMBL/GenBank/DDBJ databases">
        <authorList>
            <person name="Song W.-J."/>
            <person name="Kurnit D.M."/>
        </authorList>
    </citation>
    <scope>NUCLEOTIDE SEQUENCE [LARGE SCALE GENOMIC DNA]</scope>
    <source>
        <strain evidence="7 8">DSM 18488</strain>
    </source>
</reference>
<keyword evidence="8" id="KW-1185">Reference proteome</keyword>
<feature type="signal peptide" evidence="6">
    <location>
        <begin position="1"/>
        <end position="24"/>
    </location>
</feature>
<accession>A0A1M7YAW8</accession>
<dbReference type="InterPro" id="IPR006059">
    <property type="entry name" value="SBP"/>
</dbReference>
<evidence type="ECO:0000256" key="6">
    <source>
        <dbReference type="SAM" id="SignalP"/>
    </source>
</evidence>
<protein>
    <submittedName>
        <fullName evidence="7">Spermidine/putrescine transport system substrate-binding protein</fullName>
    </submittedName>
</protein>
<evidence type="ECO:0000313" key="8">
    <source>
        <dbReference type="Proteomes" id="UP000184603"/>
    </source>
</evidence>
<dbReference type="Proteomes" id="UP000184603">
    <property type="component" value="Unassembled WGS sequence"/>
</dbReference>
<evidence type="ECO:0000256" key="5">
    <source>
        <dbReference type="PIRSR" id="PIRSR019574-1"/>
    </source>
</evidence>
<comment type="subcellular location">
    <subcellularLocation>
        <location evidence="1">Periplasm</location>
    </subcellularLocation>
</comment>
<dbReference type="OrthoDB" id="6776301at2"/>
<dbReference type="RefSeq" id="WP_073614499.1">
    <property type="nucleotide sequence ID" value="NZ_FRFE01000015.1"/>
</dbReference>
<evidence type="ECO:0000256" key="2">
    <source>
        <dbReference type="ARBA" id="ARBA00022448"/>
    </source>
</evidence>
<evidence type="ECO:0000256" key="3">
    <source>
        <dbReference type="ARBA" id="ARBA00022729"/>
    </source>
</evidence>
<dbReference type="GO" id="GO:0042597">
    <property type="term" value="C:periplasmic space"/>
    <property type="evidence" value="ECO:0007669"/>
    <property type="project" value="UniProtKB-SubCell"/>
</dbReference>
<dbReference type="PANTHER" id="PTHR30222">
    <property type="entry name" value="SPERMIDINE/PUTRESCINE-BINDING PERIPLASMIC PROTEIN"/>
    <property type="match status" value="1"/>
</dbReference>
<feature type="binding site" evidence="5">
    <location>
        <position position="84"/>
    </location>
    <ligand>
        <name>spermidine</name>
        <dbReference type="ChEBI" id="CHEBI:57834"/>
    </ligand>
</feature>
<dbReference type="Pfam" id="PF13416">
    <property type="entry name" value="SBP_bac_8"/>
    <property type="match status" value="1"/>
</dbReference>
<dbReference type="InterPro" id="IPR001188">
    <property type="entry name" value="Sperm_putr-bd"/>
</dbReference>
<keyword evidence="3 6" id="KW-0732">Signal</keyword>
<dbReference type="EMBL" id="FRFE01000015">
    <property type="protein sequence ID" value="SHO49753.1"/>
    <property type="molecule type" value="Genomic_DNA"/>
</dbReference>
<keyword evidence="2" id="KW-0813">Transport</keyword>
<organism evidence="7 8">
    <name type="scientific">Desulfopila aestuarii DSM 18488</name>
    <dbReference type="NCBI Taxonomy" id="1121416"/>
    <lineage>
        <taxon>Bacteria</taxon>
        <taxon>Pseudomonadati</taxon>
        <taxon>Thermodesulfobacteriota</taxon>
        <taxon>Desulfobulbia</taxon>
        <taxon>Desulfobulbales</taxon>
        <taxon>Desulfocapsaceae</taxon>
        <taxon>Desulfopila</taxon>
    </lineage>
</organism>
<dbReference type="STRING" id="1121416.SAMN02745220_03070"/>
<feature type="binding site" evidence="5">
    <location>
        <position position="35"/>
    </location>
    <ligand>
        <name>spermidine</name>
        <dbReference type="ChEBI" id="CHEBI:57834"/>
    </ligand>
</feature>
<keyword evidence="4" id="KW-0574">Periplasm</keyword>
<name>A0A1M7YAW8_9BACT</name>
<feature type="binding site" evidence="5">
    <location>
        <begin position="167"/>
        <end position="170"/>
    </location>
    <ligand>
        <name>spermidine</name>
        <dbReference type="ChEBI" id="CHEBI:57834"/>
    </ligand>
</feature>